<gene>
    <name evidence="1" type="ORF">M9458_005861</name>
</gene>
<organism evidence="1 2">
    <name type="scientific">Cirrhinus mrigala</name>
    <name type="common">Mrigala</name>
    <dbReference type="NCBI Taxonomy" id="683832"/>
    <lineage>
        <taxon>Eukaryota</taxon>
        <taxon>Metazoa</taxon>
        <taxon>Chordata</taxon>
        <taxon>Craniata</taxon>
        <taxon>Vertebrata</taxon>
        <taxon>Euteleostomi</taxon>
        <taxon>Actinopterygii</taxon>
        <taxon>Neopterygii</taxon>
        <taxon>Teleostei</taxon>
        <taxon>Ostariophysi</taxon>
        <taxon>Cypriniformes</taxon>
        <taxon>Cyprinidae</taxon>
        <taxon>Labeoninae</taxon>
        <taxon>Labeonini</taxon>
        <taxon>Cirrhinus</taxon>
    </lineage>
</organism>
<dbReference type="AlphaFoldDB" id="A0ABD0RFR1"/>
<protein>
    <submittedName>
        <fullName evidence="1">Uncharacterized protein</fullName>
    </submittedName>
</protein>
<reference evidence="1 2" key="1">
    <citation type="submission" date="2024-05" db="EMBL/GenBank/DDBJ databases">
        <title>Genome sequencing and assembly of Indian major carp, Cirrhinus mrigala (Hamilton, 1822).</title>
        <authorList>
            <person name="Mohindra V."/>
            <person name="Chowdhury L.M."/>
            <person name="Lal K."/>
            <person name="Jena J.K."/>
        </authorList>
    </citation>
    <scope>NUCLEOTIDE SEQUENCE [LARGE SCALE GENOMIC DNA]</scope>
    <source>
        <strain evidence="1">CM1030</strain>
        <tissue evidence="1">Blood</tissue>
    </source>
</reference>
<feature type="non-terminal residue" evidence="1">
    <location>
        <position position="1"/>
    </location>
</feature>
<comment type="caution">
    <text evidence="1">The sequence shown here is derived from an EMBL/GenBank/DDBJ whole genome shotgun (WGS) entry which is preliminary data.</text>
</comment>
<evidence type="ECO:0000313" key="2">
    <source>
        <dbReference type="Proteomes" id="UP001529510"/>
    </source>
</evidence>
<proteinExistence type="predicted"/>
<sequence>VLDDEDVRLMLQGSKMMKDRSLRLLEDCVTVWCESSKTSRKGQRQQTCEYIMCD</sequence>
<accession>A0ABD0RFR1</accession>
<dbReference type="Proteomes" id="UP001529510">
    <property type="component" value="Unassembled WGS sequence"/>
</dbReference>
<name>A0ABD0RFR1_CIRMR</name>
<keyword evidence="2" id="KW-1185">Reference proteome</keyword>
<dbReference type="EMBL" id="JAMKFB020000003">
    <property type="protein sequence ID" value="KAL0197321.1"/>
    <property type="molecule type" value="Genomic_DNA"/>
</dbReference>
<evidence type="ECO:0000313" key="1">
    <source>
        <dbReference type="EMBL" id="KAL0197321.1"/>
    </source>
</evidence>